<reference evidence="1" key="1">
    <citation type="submission" date="2023-02" db="EMBL/GenBank/DDBJ databases">
        <title>Genome of toxic invasive species Heracleum sosnowskyi carries increased number of genes despite the absence of recent whole-genome duplications.</title>
        <authorList>
            <person name="Schelkunov M."/>
            <person name="Shtratnikova V."/>
            <person name="Makarenko M."/>
            <person name="Klepikova A."/>
            <person name="Omelchenko D."/>
            <person name="Novikova G."/>
            <person name="Obukhova E."/>
            <person name="Bogdanov V."/>
            <person name="Penin A."/>
            <person name="Logacheva M."/>
        </authorList>
    </citation>
    <scope>NUCLEOTIDE SEQUENCE</scope>
    <source>
        <strain evidence="1">Hsosn_3</strain>
        <tissue evidence="1">Leaf</tissue>
    </source>
</reference>
<sequence>MRIIDPGIQKNNYSSIPSHSISRREVVNLWPFNQPITVIECPSPVISTRYINITSPNSSSFSASVLGKYYVYSYVYIVAGDLKISKIEYNCRISKQTWISRQSALEAKSRASSVIQAHTIFQFHAFSKTGMELWTKSNAERSEKTLVKL</sequence>
<organism evidence="1 2">
    <name type="scientific">Heracleum sosnowskyi</name>
    <dbReference type="NCBI Taxonomy" id="360622"/>
    <lineage>
        <taxon>Eukaryota</taxon>
        <taxon>Viridiplantae</taxon>
        <taxon>Streptophyta</taxon>
        <taxon>Embryophyta</taxon>
        <taxon>Tracheophyta</taxon>
        <taxon>Spermatophyta</taxon>
        <taxon>Magnoliopsida</taxon>
        <taxon>eudicotyledons</taxon>
        <taxon>Gunneridae</taxon>
        <taxon>Pentapetalae</taxon>
        <taxon>asterids</taxon>
        <taxon>campanulids</taxon>
        <taxon>Apiales</taxon>
        <taxon>Apiaceae</taxon>
        <taxon>Apioideae</taxon>
        <taxon>apioid superclade</taxon>
        <taxon>Tordylieae</taxon>
        <taxon>Tordyliinae</taxon>
        <taxon>Heracleum</taxon>
    </lineage>
</organism>
<comment type="caution">
    <text evidence="1">The sequence shown here is derived from an EMBL/GenBank/DDBJ whole genome shotgun (WGS) entry which is preliminary data.</text>
</comment>
<protein>
    <submittedName>
        <fullName evidence="1">Uncharacterized protein</fullName>
    </submittedName>
</protein>
<evidence type="ECO:0000313" key="1">
    <source>
        <dbReference type="EMBL" id="KAK1371303.1"/>
    </source>
</evidence>
<evidence type="ECO:0000313" key="2">
    <source>
        <dbReference type="Proteomes" id="UP001237642"/>
    </source>
</evidence>
<accession>A0AAD8HR09</accession>
<dbReference type="EMBL" id="JAUIZM010000008">
    <property type="protein sequence ID" value="KAK1371303.1"/>
    <property type="molecule type" value="Genomic_DNA"/>
</dbReference>
<keyword evidence="2" id="KW-1185">Reference proteome</keyword>
<name>A0AAD8HR09_9APIA</name>
<proteinExistence type="predicted"/>
<dbReference type="Proteomes" id="UP001237642">
    <property type="component" value="Unassembled WGS sequence"/>
</dbReference>
<gene>
    <name evidence="1" type="ORF">POM88_037395</name>
</gene>
<reference evidence="1" key="2">
    <citation type="submission" date="2023-05" db="EMBL/GenBank/DDBJ databases">
        <authorList>
            <person name="Schelkunov M.I."/>
        </authorList>
    </citation>
    <scope>NUCLEOTIDE SEQUENCE</scope>
    <source>
        <strain evidence="1">Hsosn_3</strain>
        <tissue evidence="1">Leaf</tissue>
    </source>
</reference>
<dbReference type="AlphaFoldDB" id="A0AAD8HR09"/>